<dbReference type="PROSITE" id="PS52016">
    <property type="entry name" value="TONB_DEPENDENT_REC_3"/>
    <property type="match status" value="1"/>
</dbReference>
<evidence type="ECO:0000256" key="1">
    <source>
        <dbReference type="ARBA" id="ARBA00004571"/>
    </source>
</evidence>
<dbReference type="NCBIfam" id="TIGR04057">
    <property type="entry name" value="SusC_RagA_signa"/>
    <property type="match status" value="1"/>
</dbReference>
<evidence type="ECO:0000256" key="3">
    <source>
        <dbReference type="ARBA" id="ARBA00022452"/>
    </source>
</evidence>
<comment type="similarity">
    <text evidence="7">Belongs to the TonB-dependent receptor family.</text>
</comment>
<dbReference type="Pfam" id="PF07715">
    <property type="entry name" value="Plug"/>
    <property type="match status" value="1"/>
</dbReference>
<dbReference type="GO" id="GO:0009279">
    <property type="term" value="C:cell outer membrane"/>
    <property type="evidence" value="ECO:0007669"/>
    <property type="project" value="UniProtKB-SubCell"/>
</dbReference>
<keyword evidence="3 7" id="KW-1134">Transmembrane beta strand</keyword>
<dbReference type="Proteomes" id="UP000309872">
    <property type="component" value="Unassembled WGS sequence"/>
</dbReference>
<reference evidence="10 11" key="1">
    <citation type="submission" date="2019-04" db="EMBL/GenBank/DDBJ databases">
        <title>Sphingobacterium olei sp. nov., isolated from oil-contaminated soil.</title>
        <authorList>
            <person name="Liu B."/>
        </authorList>
    </citation>
    <scope>NUCLEOTIDE SEQUENCE [LARGE SCALE GENOMIC DNA]</scope>
    <source>
        <strain evidence="10 11">Y3L14</strain>
    </source>
</reference>
<dbReference type="InterPro" id="IPR023997">
    <property type="entry name" value="TonB-dep_OMP_SusC/RagA_CS"/>
</dbReference>
<evidence type="ECO:0000256" key="6">
    <source>
        <dbReference type="ARBA" id="ARBA00023237"/>
    </source>
</evidence>
<dbReference type="InterPro" id="IPR036942">
    <property type="entry name" value="Beta-barrel_TonB_sf"/>
</dbReference>
<dbReference type="InterPro" id="IPR037066">
    <property type="entry name" value="Plug_dom_sf"/>
</dbReference>
<keyword evidence="6 7" id="KW-0998">Cell outer membrane</keyword>
<proteinExistence type="inferred from homology"/>
<dbReference type="InterPro" id="IPR008969">
    <property type="entry name" value="CarboxyPept-like_regulatory"/>
</dbReference>
<dbReference type="AlphaFoldDB" id="A0A4V5LYJ3"/>
<organism evidence="10 11">
    <name type="scientific">Sphingobacterium alkalisoli</name>
    <dbReference type="NCBI Taxonomy" id="1874115"/>
    <lineage>
        <taxon>Bacteria</taxon>
        <taxon>Pseudomonadati</taxon>
        <taxon>Bacteroidota</taxon>
        <taxon>Sphingobacteriia</taxon>
        <taxon>Sphingobacteriales</taxon>
        <taxon>Sphingobacteriaceae</taxon>
        <taxon>Sphingobacterium</taxon>
    </lineage>
</organism>
<evidence type="ECO:0000256" key="5">
    <source>
        <dbReference type="ARBA" id="ARBA00023136"/>
    </source>
</evidence>
<dbReference type="EMBL" id="SUKA01000002">
    <property type="protein sequence ID" value="TJY66769.1"/>
    <property type="molecule type" value="Genomic_DNA"/>
</dbReference>
<keyword evidence="5 7" id="KW-0472">Membrane</keyword>
<dbReference type="Gene3D" id="2.40.170.20">
    <property type="entry name" value="TonB-dependent receptor, beta-barrel domain"/>
    <property type="match status" value="1"/>
</dbReference>
<name>A0A4V5LYJ3_9SPHI</name>
<gene>
    <name evidence="10" type="ORF">FAZ19_07575</name>
</gene>
<keyword evidence="11" id="KW-1185">Reference proteome</keyword>
<evidence type="ECO:0000256" key="8">
    <source>
        <dbReference type="SAM" id="MobiDB-lite"/>
    </source>
</evidence>
<evidence type="ECO:0000313" key="10">
    <source>
        <dbReference type="EMBL" id="TJY66769.1"/>
    </source>
</evidence>
<dbReference type="InterPro" id="IPR039426">
    <property type="entry name" value="TonB-dep_rcpt-like"/>
</dbReference>
<dbReference type="InterPro" id="IPR023996">
    <property type="entry name" value="TonB-dep_OMP_SusC/RagA"/>
</dbReference>
<dbReference type="SUPFAM" id="SSF56935">
    <property type="entry name" value="Porins"/>
    <property type="match status" value="1"/>
</dbReference>
<evidence type="ECO:0000259" key="9">
    <source>
        <dbReference type="Pfam" id="PF07715"/>
    </source>
</evidence>
<comment type="subcellular location">
    <subcellularLocation>
        <location evidence="1 7">Cell outer membrane</location>
        <topology evidence="1 7">Multi-pass membrane protein</topology>
    </subcellularLocation>
</comment>
<dbReference type="Pfam" id="PF13715">
    <property type="entry name" value="CarbopepD_reg_2"/>
    <property type="match status" value="1"/>
</dbReference>
<dbReference type="InterPro" id="IPR012910">
    <property type="entry name" value="Plug_dom"/>
</dbReference>
<feature type="region of interest" description="Disordered" evidence="8">
    <location>
        <begin position="389"/>
        <end position="411"/>
    </location>
</feature>
<dbReference type="Gene3D" id="2.170.130.10">
    <property type="entry name" value="TonB-dependent receptor, plug domain"/>
    <property type="match status" value="1"/>
</dbReference>
<sequence>MQMKAIVKGIYFLFWMMTIPVLLMAQGVKSGKVVDQQGNAIVGATVKVKGTTRSAKTDDAGVFTLMLQQGDVIVTSSVGFKATERVYSATDRLLIELEENQSRIDDVVVVGYGSQTRKELTGAVSTLKMEENTENQVAESFESMMQGRVAGVNIQLNSGEPGATPNVIIRGLAAVSRDDGSAISEPLYVVDGVPIISRTSDEFAVTSTNVLADLNPSDIEEVTVLKDAYAAAIYGSRAANGVILITTKKGKRGKPQININSRTGINFVPRLLDVAGGQKEREQVARLYELYAPYGVAMPSMYTDVTNPFYNNSSDWQDYLYNTAVTQDYNASVRGAGDFGQYSVSMGYLDNKGILFNTGFKRYSTMTNTTFNALNNALVINNTLALSRTDQTRNPDPFATEDEAEREKNPTALSTNYSSLLPLPNDPMVAGSEVYGLGRIANVNDRVRFSSDASLKILKDLTYKMSLSLEYTRAMKDEFSQSRRTLWGTNKSGVGESRNLLFQNTLNYTPRFGEGHNLSILVGQSAEKMESKVTNVSSVASAPLLSNNVKWPGENDIGTSNYGANTLLSYFSRVDYSFNQKYLLGASIRTDGSSKFGQANRWGLFPSVSAGWNFNKESLFADWEWLNNGKIRGSYGLSGTTWDENYLALGVMNGGSLDQYQSLLQITYGGIGGFTPTWYNGFKNEDLTWVKSQMGNIGLDLSLFNNKVEVVVDVYEKLTKGLLLTTSLPTTSGYNEVYRNAADVLNRGVEFTLNTNLKSTRDFSWNMGLNFAYNKNRVVALPDGNADIIKIGKSGQDFGSIVRSGAPLNGFFFYESQGIYQSEHEIPIDAKTGRRLVGLQNKKLAVGDRNFKDQNDDFNIDVDDRVLAGDPNPKWTGGWTNDFYYKGFSFNVVSTFVIGRDIVNTELLDRLRFGKDFAGKSSMPDFDRYSIWEKSGDQARYPTLNPWNDASQIVNYDSEYVEDGSYFKIKSATLAYTVPKLLLKRIPFDRVRVYCTVDNLVTFQNYSGPDAELVTLDGFDNSGGYPMRRMVLFGLSLGL</sequence>
<feature type="domain" description="TonB-dependent receptor plug" evidence="9">
    <location>
        <begin position="118"/>
        <end position="242"/>
    </location>
</feature>
<evidence type="ECO:0000313" key="11">
    <source>
        <dbReference type="Proteomes" id="UP000309872"/>
    </source>
</evidence>
<dbReference type="NCBIfam" id="TIGR04056">
    <property type="entry name" value="OMP_RagA_SusC"/>
    <property type="match status" value="1"/>
</dbReference>
<evidence type="ECO:0000256" key="4">
    <source>
        <dbReference type="ARBA" id="ARBA00022692"/>
    </source>
</evidence>
<dbReference type="Gene3D" id="2.60.40.1120">
    <property type="entry name" value="Carboxypeptidase-like, regulatory domain"/>
    <property type="match status" value="1"/>
</dbReference>
<comment type="caution">
    <text evidence="10">The sequence shown here is derived from an EMBL/GenBank/DDBJ whole genome shotgun (WGS) entry which is preliminary data.</text>
</comment>
<dbReference type="SUPFAM" id="SSF49464">
    <property type="entry name" value="Carboxypeptidase regulatory domain-like"/>
    <property type="match status" value="1"/>
</dbReference>
<accession>A0A4V5LYJ3</accession>
<protein>
    <submittedName>
        <fullName evidence="10">SusC/RagA family TonB-linked outer membrane protein</fullName>
    </submittedName>
</protein>
<keyword evidence="2 7" id="KW-0813">Transport</keyword>
<evidence type="ECO:0000256" key="7">
    <source>
        <dbReference type="PROSITE-ProRule" id="PRU01360"/>
    </source>
</evidence>
<dbReference type="OrthoDB" id="9768177at2"/>
<evidence type="ECO:0000256" key="2">
    <source>
        <dbReference type="ARBA" id="ARBA00022448"/>
    </source>
</evidence>
<keyword evidence="4 7" id="KW-0812">Transmembrane</keyword>